<dbReference type="EMBL" id="CAXAMM010001314">
    <property type="protein sequence ID" value="CAK8991454.1"/>
    <property type="molecule type" value="Genomic_DNA"/>
</dbReference>
<evidence type="ECO:0000313" key="2">
    <source>
        <dbReference type="EMBL" id="CAK8991454.1"/>
    </source>
</evidence>
<feature type="compositionally biased region" description="Basic residues" evidence="1">
    <location>
        <begin position="13"/>
        <end position="24"/>
    </location>
</feature>
<evidence type="ECO:0000313" key="3">
    <source>
        <dbReference type="Proteomes" id="UP001642464"/>
    </source>
</evidence>
<accession>A0ABP0HMJ5</accession>
<organism evidence="2 3">
    <name type="scientific">Durusdinium trenchii</name>
    <dbReference type="NCBI Taxonomy" id="1381693"/>
    <lineage>
        <taxon>Eukaryota</taxon>
        <taxon>Sar</taxon>
        <taxon>Alveolata</taxon>
        <taxon>Dinophyceae</taxon>
        <taxon>Suessiales</taxon>
        <taxon>Symbiodiniaceae</taxon>
        <taxon>Durusdinium</taxon>
    </lineage>
</organism>
<protein>
    <submittedName>
        <fullName evidence="2">Uncharacterized protein</fullName>
    </submittedName>
</protein>
<reference evidence="2 3" key="1">
    <citation type="submission" date="2024-02" db="EMBL/GenBank/DDBJ databases">
        <authorList>
            <person name="Chen Y."/>
            <person name="Shah S."/>
            <person name="Dougan E. K."/>
            <person name="Thang M."/>
            <person name="Chan C."/>
        </authorList>
    </citation>
    <scope>NUCLEOTIDE SEQUENCE [LARGE SCALE GENOMIC DNA]</scope>
</reference>
<feature type="compositionally biased region" description="Basic and acidic residues" evidence="1">
    <location>
        <begin position="1"/>
        <end position="12"/>
    </location>
</feature>
<sequence length="101" mass="11616">MENTDQTKEPKAKPKAKASGRKVQSKKEQDVHHEEVETSPHGFLSVCESCQWENKEMCQWEKERPEQVSMASLETGLHVAGLEVFEAEKLQEDIKKCLELF</sequence>
<comment type="caution">
    <text evidence="2">The sequence shown here is derived from an EMBL/GenBank/DDBJ whole genome shotgun (WGS) entry which is preliminary data.</text>
</comment>
<name>A0ABP0HMJ5_9DINO</name>
<dbReference type="Proteomes" id="UP001642464">
    <property type="component" value="Unassembled WGS sequence"/>
</dbReference>
<gene>
    <name evidence="2" type="ORF">SCF082_LOCUS2667</name>
</gene>
<proteinExistence type="predicted"/>
<feature type="region of interest" description="Disordered" evidence="1">
    <location>
        <begin position="1"/>
        <end position="39"/>
    </location>
</feature>
<feature type="compositionally biased region" description="Basic and acidic residues" evidence="1">
    <location>
        <begin position="25"/>
        <end position="38"/>
    </location>
</feature>
<evidence type="ECO:0000256" key="1">
    <source>
        <dbReference type="SAM" id="MobiDB-lite"/>
    </source>
</evidence>
<keyword evidence="3" id="KW-1185">Reference proteome</keyword>